<protein>
    <submittedName>
        <fullName evidence="2">Uncharacterized protein</fullName>
    </submittedName>
</protein>
<accession>A0AAD8AFU9</accession>
<reference evidence="2" key="1">
    <citation type="journal article" date="2023" name="IScience">
        <title>Live-bearing cockroach genome reveals convergent evolutionary mechanisms linked to viviparity in insects and beyond.</title>
        <authorList>
            <person name="Fouks B."/>
            <person name="Harrison M.C."/>
            <person name="Mikhailova A.A."/>
            <person name="Marchal E."/>
            <person name="English S."/>
            <person name="Carruthers M."/>
            <person name="Jennings E.C."/>
            <person name="Chiamaka E.L."/>
            <person name="Frigard R.A."/>
            <person name="Pippel M."/>
            <person name="Attardo G.M."/>
            <person name="Benoit J.B."/>
            <person name="Bornberg-Bauer E."/>
            <person name="Tobe S.S."/>
        </authorList>
    </citation>
    <scope>NUCLEOTIDE SEQUENCE</scope>
    <source>
        <strain evidence="2">Stay&amp;Tobe</strain>
    </source>
</reference>
<comment type="caution">
    <text evidence="2">The sequence shown here is derived from an EMBL/GenBank/DDBJ whole genome shotgun (WGS) entry which is preliminary data.</text>
</comment>
<evidence type="ECO:0000313" key="2">
    <source>
        <dbReference type="EMBL" id="KAJ9598389.1"/>
    </source>
</evidence>
<gene>
    <name evidence="2" type="ORF">L9F63_010911</name>
</gene>
<feature type="transmembrane region" description="Helical" evidence="1">
    <location>
        <begin position="16"/>
        <end position="37"/>
    </location>
</feature>
<keyword evidence="1" id="KW-0472">Membrane</keyword>
<keyword evidence="1" id="KW-0812">Transmembrane</keyword>
<proteinExistence type="predicted"/>
<dbReference type="EMBL" id="JASPKZ010001222">
    <property type="protein sequence ID" value="KAJ9598389.1"/>
    <property type="molecule type" value="Genomic_DNA"/>
</dbReference>
<reference evidence="2" key="2">
    <citation type="submission" date="2023-05" db="EMBL/GenBank/DDBJ databases">
        <authorList>
            <person name="Fouks B."/>
        </authorList>
    </citation>
    <scope>NUCLEOTIDE SEQUENCE</scope>
    <source>
        <strain evidence="2">Stay&amp;Tobe</strain>
        <tissue evidence="2">Testes</tissue>
    </source>
</reference>
<organism evidence="2 3">
    <name type="scientific">Diploptera punctata</name>
    <name type="common">Pacific beetle cockroach</name>
    <dbReference type="NCBI Taxonomy" id="6984"/>
    <lineage>
        <taxon>Eukaryota</taxon>
        <taxon>Metazoa</taxon>
        <taxon>Ecdysozoa</taxon>
        <taxon>Arthropoda</taxon>
        <taxon>Hexapoda</taxon>
        <taxon>Insecta</taxon>
        <taxon>Pterygota</taxon>
        <taxon>Neoptera</taxon>
        <taxon>Polyneoptera</taxon>
        <taxon>Dictyoptera</taxon>
        <taxon>Blattodea</taxon>
        <taxon>Blaberoidea</taxon>
        <taxon>Blaberidae</taxon>
        <taxon>Diplopterinae</taxon>
        <taxon>Diploptera</taxon>
    </lineage>
</organism>
<dbReference type="AlphaFoldDB" id="A0AAD8AFU9"/>
<sequence>SNVSGDDVFILYRISFMYYTVIGLVIVIVVGSVVSYFTKPPEIVKMNTVVFTPLLRKYVIRRKGGYSVNELEVLHIKS</sequence>
<name>A0AAD8AFU9_DIPPU</name>
<dbReference type="Proteomes" id="UP001233999">
    <property type="component" value="Unassembled WGS sequence"/>
</dbReference>
<keyword evidence="3" id="KW-1185">Reference proteome</keyword>
<evidence type="ECO:0000313" key="3">
    <source>
        <dbReference type="Proteomes" id="UP001233999"/>
    </source>
</evidence>
<feature type="non-terminal residue" evidence="2">
    <location>
        <position position="1"/>
    </location>
</feature>
<keyword evidence="1" id="KW-1133">Transmembrane helix</keyword>
<evidence type="ECO:0000256" key="1">
    <source>
        <dbReference type="SAM" id="Phobius"/>
    </source>
</evidence>